<accession>A0ABS4H9S5</accession>
<evidence type="ECO:0008006" key="3">
    <source>
        <dbReference type="Google" id="ProtNLM"/>
    </source>
</evidence>
<keyword evidence="2" id="KW-1185">Reference proteome</keyword>
<dbReference type="RefSeq" id="WP_209479280.1">
    <property type="nucleotide sequence ID" value="NZ_JAGGKK010000002.1"/>
</dbReference>
<comment type="caution">
    <text evidence="1">The sequence shown here is derived from an EMBL/GenBank/DDBJ whole genome shotgun (WGS) entry which is preliminary data.</text>
</comment>
<evidence type="ECO:0000313" key="1">
    <source>
        <dbReference type="EMBL" id="MBP1947661.1"/>
    </source>
</evidence>
<reference evidence="1 2" key="1">
    <citation type="submission" date="2021-03" db="EMBL/GenBank/DDBJ databases">
        <title>Genomic Encyclopedia of Type Strains, Phase IV (KMG-IV): sequencing the most valuable type-strain genomes for metagenomic binning, comparative biology and taxonomic classification.</title>
        <authorList>
            <person name="Goeker M."/>
        </authorList>
    </citation>
    <scope>NUCLEOTIDE SEQUENCE [LARGE SCALE GENOMIC DNA]</scope>
    <source>
        <strain evidence="1 2">DSM 21085</strain>
    </source>
</reference>
<dbReference type="SUPFAM" id="SSF56112">
    <property type="entry name" value="Protein kinase-like (PK-like)"/>
    <property type="match status" value="1"/>
</dbReference>
<sequence length="320" mass="38899">MSSFIQGDEMNYDRLSSFLYKHGMLDTRNMTNINRNVFYLKAFNDKSFILKKHRNKIRMEQQWSFFEQIKSPDIISFEHFPNQKKFIYDESYYWTISPFIRGKKLNYLVDRDRIESLETLKKFHGQATGINVLNRLKKDIFYLRWYKRLQTFKKTDYIFDNYHFKSLFEDIVKTTEIQLQIVSKIPWNRLEQQAKINGDWVHGDVASHNFIRNQKGIYIIDFDLLLCAPQLYDYIQLGQRFLPYINWDLNRLLSYNMVEERHLKAWLLAILIPSDVLREWIHFLYNTSNRSIHIYLSKMEADWLKRQSFLNSVKLMLKSM</sequence>
<dbReference type="InterPro" id="IPR011009">
    <property type="entry name" value="Kinase-like_dom_sf"/>
</dbReference>
<dbReference type="Gene3D" id="3.90.1200.10">
    <property type="match status" value="1"/>
</dbReference>
<proteinExistence type="predicted"/>
<dbReference type="EMBL" id="JAGGKK010000002">
    <property type="protein sequence ID" value="MBP1947661.1"/>
    <property type="molecule type" value="Genomic_DNA"/>
</dbReference>
<evidence type="ECO:0000313" key="2">
    <source>
        <dbReference type="Proteomes" id="UP001519328"/>
    </source>
</evidence>
<dbReference type="Proteomes" id="UP001519328">
    <property type="component" value="Unassembled WGS sequence"/>
</dbReference>
<gene>
    <name evidence="1" type="ORF">J2Z82_000587</name>
</gene>
<name>A0ABS4H9S5_9BACI</name>
<protein>
    <recommendedName>
        <fullName evidence="3">Aminoglycoside phosphotransferase domain-containing protein</fullName>
    </recommendedName>
</protein>
<organism evidence="1 2">
    <name type="scientific">Virgibacillus litoralis</name>
    <dbReference type="NCBI Taxonomy" id="578221"/>
    <lineage>
        <taxon>Bacteria</taxon>
        <taxon>Bacillati</taxon>
        <taxon>Bacillota</taxon>
        <taxon>Bacilli</taxon>
        <taxon>Bacillales</taxon>
        <taxon>Bacillaceae</taxon>
        <taxon>Virgibacillus</taxon>
    </lineage>
</organism>